<dbReference type="EMBL" id="LAZR01000656">
    <property type="protein sequence ID" value="KKN61489.1"/>
    <property type="molecule type" value="Genomic_DNA"/>
</dbReference>
<gene>
    <name evidence="1" type="ORF">LCGC14_0521440</name>
</gene>
<name>A0A0F9S361_9ZZZZ</name>
<evidence type="ECO:0000313" key="1">
    <source>
        <dbReference type="EMBL" id="KKN61489.1"/>
    </source>
</evidence>
<dbReference type="SUPFAM" id="SSF144232">
    <property type="entry name" value="HIT/MYND zinc finger-like"/>
    <property type="match status" value="1"/>
</dbReference>
<protein>
    <submittedName>
        <fullName evidence="1">Uncharacterized protein</fullName>
    </submittedName>
</protein>
<proteinExistence type="predicted"/>
<sequence>MDLEEVYISALLKWELIVDVWDYNISYKKNMKIILSIFPGLIHYPSFCSFCYFWDDPQCDGCPLVKECGYDCREIDSPYNHWFIVVNNNNKTNAEDLAEQIRNDVKKIYLKKGGEDYKDTKELLNRYSFL</sequence>
<dbReference type="AlphaFoldDB" id="A0A0F9S361"/>
<accession>A0A0F9S361</accession>
<reference evidence="1" key="1">
    <citation type="journal article" date="2015" name="Nature">
        <title>Complex archaea that bridge the gap between prokaryotes and eukaryotes.</title>
        <authorList>
            <person name="Spang A."/>
            <person name="Saw J.H."/>
            <person name="Jorgensen S.L."/>
            <person name="Zaremba-Niedzwiedzka K."/>
            <person name="Martijn J."/>
            <person name="Lind A.E."/>
            <person name="van Eijk R."/>
            <person name="Schleper C."/>
            <person name="Guy L."/>
            <person name="Ettema T.J."/>
        </authorList>
    </citation>
    <scope>NUCLEOTIDE SEQUENCE</scope>
</reference>
<comment type="caution">
    <text evidence="1">The sequence shown here is derived from an EMBL/GenBank/DDBJ whole genome shotgun (WGS) entry which is preliminary data.</text>
</comment>
<organism evidence="1">
    <name type="scientific">marine sediment metagenome</name>
    <dbReference type="NCBI Taxonomy" id="412755"/>
    <lineage>
        <taxon>unclassified sequences</taxon>
        <taxon>metagenomes</taxon>
        <taxon>ecological metagenomes</taxon>
    </lineage>
</organism>